<organism evidence="1">
    <name type="scientific">Thermosphaera aggregans</name>
    <dbReference type="NCBI Taxonomy" id="54254"/>
    <lineage>
        <taxon>Archaea</taxon>
        <taxon>Thermoproteota</taxon>
        <taxon>Thermoprotei</taxon>
        <taxon>Desulfurococcales</taxon>
        <taxon>Desulfurococcaceae</taxon>
        <taxon>Thermosphaera</taxon>
    </lineage>
</organism>
<proteinExistence type="predicted"/>
<dbReference type="AlphaFoldDB" id="A0A7C2G0Q3"/>
<sequence>MRVTGFKPLDELVNPVEKHWSIEFYGDPSILFPLIHYTVASRSSSSKVYLVHNVEFGGLHTPLLVRLCRIFECRMDNIMVSRSFRLNDTVKILEDLAAEKDSVVVLVFPYNYLPSDPSKYSEATRITGLLTRISVFNQVVIFNTISRYGYFMPEGGSMHHHAVKIIVRMARRNGRIVSQIVKHPVKSEGIRVFSEKLLETGVVVNSSRSLLAWIKG</sequence>
<evidence type="ECO:0008006" key="2">
    <source>
        <dbReference type="Google" id="ProtNLM"/>
    </source>
</evidence>
<evidence type="ECO:0000313" key="1">
    <source>
        <dbReference type="EMBL" id="HEF86987.1"/>
    </source>
</evidence>
<accession>A0A7C2G0Q3</accession>
<reference evidence="1" key="1">
    <citation type="journal article" date="2020" name="mSystems">
        <title>Genome- and Community-Level Interaction Insights into Carbon Utilization and Element Cycling Functions of Hydrothermarchaeota in Hydrothermal Sediment.</title>
        <authorList>
            <person name="Zhou Z."/>
            <person name="Liu Y."/>
            <person name="Xu W."/>
            <person name="Pan J."/>
            <person name="Luo Z.H."/>
            <person name="Li M."/>
        </authorList>
    </citation>
    <scope>NUCLEOTIDE SEQUENCE [LARGE SCALE GENOMIC DNA]</scope>
    <source>
        <strain evidence="1">SpSt-23</strain>
    </source>
</reference>
<comment type="caution">
    <text evidence="1">The sequence shown here is derived from an EMBL/GenBank/DDBJ whole genome shotgun (WGS) entry which is preliminary data.</text>
</comment>
<protein>
    <recommendedName>
        <fullName evidence="2">DNA recombination and repair protein Rad51-like C-terminal domain-containing protein</fullName>
    </recommendedName>
</protein>
<dbReference type="EMBL" id="DSJT01000005">
    <property type="protein sequence ID" value="HEF86987.1"/>
    <property type="molecule type" value="Genomic_DNA"/>
</dbReference>
<gene>
    <name evidence="1" type="ORF">ENP55_01510</name>
</gene>
<name>A0A7C2G0Q3_9CREN</name>